<dbReference type="Proteomes" id="UP000183832">
    <property type="component" value="Unassembled WGS sequence"/>
</dbReference>
<evidence type="ECO:0000313" key="1">
    <source>
        <dbReference type="EMBL" id="CRK90697.1"/>
    </source>
</evidence>
<dbReference type="AlphaFoldDB" id="A0A1J1HX38"/>
<accession>A0A1J1HX38</accession>
<organism evidence="1 2">
    <name type="scientific">Clunio marinus</name>
    <dbReference type="NCBI Taxonomy" id="568069"/>
    <lineage>
        <taxon>Eukaryota</taxon>
        <taxon>Metazoa</taxon>
        <taxon>Ecdysozoa</taxon>
        <taxon>Arthropoda</taxon>
        <taxon>Hexapoda</taxon>
        <taxon>Insecta</taxon>
        <taxon>Pterygota</taxon>
        <taxon>Neoptera</taxon>
        <taxon>Endopterygota</taxon>
        <taxon>Diptera</taxon>
        <taxon>Nematocera</taxon>
        <taxon>Chironomoidea</taxon>
        <taxon>Chironomidae</taxon>
        <taxon>Clunio</taxon>
    </lineage>
</organism>
<sequence length="97" mass="11090">MLCFNNLLVNTVEKSLRNTPINNHHDSSLAEHILYHKSSFKAFLKAFRKLKTSSLIFWKFFSCCNKNGTSKSRRGNNDYDTCIQLAGGIRKGPHKSL</sequence>
<keyword evidence="2" id="KW-1185">Reference proteome</keyword>
<protein>
    <submittedName>
        <fullName evidence="1">CLUMA_CG004394, isoform A</fullName>
    </submittedName>
</protein>
<name>A0A1J1HX38_9DIPT</name>
<gene>
    <name evidence="1" type="ORF">CLUMA_CG004394</name>
</gene>
<evidence type="ECO:0000313" key="2">
    <source>
        <dbReference type="Proteomes" id="UP000183832"/>
    </source>
</evidence>
<reference evidence="1 2" key="1">
    <citation type="submission" date="2015-04" db="EMBL/GenBank/DDBJ databases">
        <authorList>
            <person name="Syromyatnikov M.Y."/>
            <person name="Popov V.N."/>
        </authorList>
    </citation>
    <scope>NUCLEOTIDE SEQUENCE [LARGE SCALE GENOMIC DNA]</scope>
</reference>
<proteinExistence type="predicted"/>
<dbReference type="EMBL" id="CVRI01000020">
    <property type="protein sequence ID" value="CRK90697.1"/>
    <property type="molecule type" value="Genomic_DNA"/>
</dbReference>